<reference evidence="1 2" key="1">
    <citation type="submission" date="2020-12" db="EMBL/GenBank/DDBJ databases">
        <title>Novel Thalassolituus-related marine hydrocarbonoclastic bacteria mediated algae-derived hydrocarbons mineralization in twilight zone of the northern South China Sea.</title>
        <authorList>
            <person name="Dong C."/>
        </authorList>
    </citation>
    <scope>NUCLEOTIDE SEQUENCE [LARGE SCALE GENOMIC DNA]</scope>
    <source>
        <strain evidence="1 2">IMCC1826</strain>
    </source>
</reference>
<dbReference type="RefSeq" id="WP_225672480.1">
    <property type="nucleotide sequence ID" value="NZ_JAEDAH010000020.1"/>
</dbReference>
<proteinExistence type="predicted"/>
<name>A0ABS7ZMP5_9GAMM</name>
<gene>
    <name evidence="1" type="ORF">I9W95_05010</name>
</gene>
<evidence type="ECO:0000313" key="2">
    <source>
        <dbReference type="Proteomes" id="UP000714380"/>
    </source>
</evidence>
<keyword evidence="2" id="KW-1185">Reference proteome</keyword>
<comment type="caution">
    <text evidence="1">The sequence shown here is derived from an EMBL/GenBank/DDBJ whole genome shotgun (WGS) entry which is preliminary data.</text>
</comment>
<evidence type="ECO:0000313" key="1">
    <source>
        <dbReference type="EMBL" id="MCA6062962.1"/>
    </source>
</evidence>
<dbReference type="Proteomes" id="UP000714380">
    <property type="component" value="Unassembled WGS sequence"/>
</dbReference>
<organism evidence="1 2">
    <name type="scientific">Thalassolituus marinus</name>
    <dbReference type="NCBI Taxonomy" id="671053"/>
    <lineage>
        <taxon>Bacteria</taxon>
        <taxon>Pseudomonadati</taxon>
        <taxon>Pseudomonadota</taxon>
        <taxon>Gammaproteobacteria</taxon>
        <taxon>Oceanospirillales</taxon>
        <taxon>Oceanospirillaceae</taxon>
        <taxon>Thalassolituus</taxon>
    </lineage>
</organism>
<sequence length="132" mass="14763">MEDPDNDWRMEDVHYVAEDTRLSAGQIALRGSQVTRLSVAKINKKKTIRILLPNSTALFLNASRRAWLEAQEIRKASKIDRSIKKEVMFVTTRDSFDYLVGIKRTATLRKSISAGRSAVALSPIGSGCHSTE</sequence>
<dbReference type="EMBL" id="JAEDAH010000020">
    <property type="protein sequence ID" value="MCA6062962.1"/>
    <property type="molecule type" value="Genomic_DNA"/>
</dbReference>
<accession>A0ABS7ZMP5</accession>
<protein>
    <submittedName>
        <fullName evidence="1">Uncharacterized protein</fullName>
    </submittedName>
</protein>